<name>A0A1E7N500_KITAU</name>
<evidence type="ECO:0000313" key="2">
    <source>
        <dbReference type="EMBL" id="GGU63176.1"/>
    </source>
</evidence>
<organism evidence="3 4">
    <name type="scientific">Kitasatospora aureofaciens</name>
    <name type="common">Streptomyces aureofaciens</name>
    <dbReference type="NCBI Taxonomy" id="1894"/>
    <lineage>
        <taxon>Bacteria</taxon>
        <taxon>Bacillati</taxon>
        <taxon>Actinomycetota</taxon>
        <taxon>Actinomycetes</taxon>
        <taxon>Kitasatosporales</taxon>
        <taxon>Streptomycetaceae</taxon>
        <taxon>Kitasatospora</taxon>
    </lineage>
</organism>
<reference evidence="2" key="1">
    <citation type="journal article" date="2014" name="Int. J. Syst. Evol. Microbiol.">
        <title>Complete genome sequence of Corynebacterium casei LMG S-19264T (=DSM 44701T), isolated from a smear-ripened cheese.</title>
        <authorList>
            <consortium name="US DOE Joint Genome Institute (JGI-PGF)"/>
            <person name="Walter F."/>
            <person name="Albersmeier A."/>
            <person name="Kalinowski J."/>
            <person name="Ruckert C."/>
        </authorList>
    </citation>
    <scope>NUCLEOTIDE SEQUENCE</scope>
    <source>
        <strain evidence="2">JCM 4434</strain>
    </source>
</reference>
<reference evidence="3" key="3">
    <citation type="submission" date="2016-08" db="EMBL/GenBank/DDBJ databases">
        <title>Sequencing, Assembly and Comparative Genomics of S. aureofaciens ATCC 10762.</title>
        <authorList>
            <person name="Gradnigo J.S."/>
            <person name="Johnson N."/>
            <person name="Somerville G.A."/>
        </authorList>
    </citation>
    <scope>NUCLEOTIDE SEQUENCE [LARGE SCALE GENOMIC DNA]</scope>
    <source>
        <strain evidence="3">ATCC 10762</strain>
    </source>
</reference>
<evidence type="ECO:0000256" key="1">
    <source>
        <dbReference type="SAM" id="Phobius"/>
    </source>
</evidence>
<dbReference type="Proteomes" id="UP000610124">
    <property type="component" value="Unassembled WGS sequence"/>
</dbReference>
<dbReference type="Proteomes" id="UP000037395">
    <property type="component" value="Unassembled WGS sequence"/>
</dbReference>
<dbReference type="GeneID" id="97484422"/>
<dbReference type="RefSeq" id="WP_030281589.1">
    <property type="nucleotide sequence ID" value="NZ_BMUB01000002.1"/>
</dbReference>
<reference evidence="3 4" key="2">
    <citation type="submission" date="2014-07" db="EMBL/GenBank/DDBJ databases">
        <authorList>
            <person name="Zhang J.E."/>
            <person name="Yang H."/>
            <person name="Guo J."/>
            <person name="Deng Z."/>
            <person name="Luo H."/>
            <person name="Luo M."/>
            <person name="Zhao B."/>
        </authorList>
    </citation>
    <scope>NUCLEOTIDE SEQUENCE [LARGE SCALE GENOMIC DNA]</scope>
    <source>
        <strain evidence="3">ATCC 10762</strain>
        <strain evidence="4">ATCC 10762 / DSM 40127 / CCM 3239 / JCM 4008 / LMG 5968 / NBRC 12843 / NCIMB 8234 / A-377</strain>
    </source>
</reference>
<gene>
    <name evidence="2" type="ORF">GCM10010502_12640</name>
    <name evidence="3" type="ORF">HS99_0007465</name>
</gene>
<proteinExistence type="predicted"/>
<keyword evidence="1" id="KW-0812">Transmembrane</keyword>
<protein>
    <recommendedName>
        <fullName evidence="5">PH domain-containing protein</fullName>
    </recommendedName>
</protein>
<feature type="transmembrane region" description="Helical" evidence="1">
    <location>
        <begin position="28"/>
        <end position="49"/>
    </location>
</feature>
<accession>A0A1E7N500</accession>
<evidence type="ECO:0000313" key="3">
    <source>
        <dbReference type="EMBL" id="OEV35724.1"/>
    </source>
</evidence>
<reference evidence="4" key="4">
    <citation type="submission" date="2016-08" db="EMBL/GenBank/DDBJ databases">
        <title>Sequencing, assembly and comparative genomics of S. aureofaciens ATCC 10762.</title>
        <authorList>
            <person name="Gradnigo J.S."/>
            <person name="Johnson N."/>
            <person name="Somerville G.A."/>
        </authorList>
    </citation>
    <scope>NUCLEOTIDE SEQUENCE [LARGE SCALE GENOMIC DNA]</scope>
    <source>
        <strain evidence="4">ATCC 10762 / DSM 40127 / CCM 3239 / JCM 4008 / LMG 5968 / NBRC 12843 / NCIMB 8234 / A-377</strain>
    </source>
</reference>
<dbReference type="EMBL" id="JPRF03000032">
    <property type="protein sequence ID" value="OEV35724.1"/>
    <property type="molecule type" value="Genomic_DNA"/>
</dbReference>
<evidence type="ECO:0000313" key="4">
    <source>
        <dbReference type="Proteomes" id="UP000037395"/>
    </source>
</evidence>
<keyword evidence="4" id="KW-1185">Reference proteome</keyword>
<keyword evidence="1" id="KW-0472">Membrane</keyword>
<keyword evidence="1" id="KW-1133">Transmembrane helix</keyword>
<reference evidence="2" key="5">
    <citation type="submission" date="2020-09" db="EMBL/GenBank/DDBJ databases">
        <authorList>
            <person name="Sun Q."/>
            <person name="Ohkuma M."/>
        </authorList>
    </citation>
    <scope>NUCLEOTIDE SEQUENCE</scope>
    <source>
        <strain evidence="2">JCM 4434</strain>
    </source>
</reference>
<evidence type="ECO:0008006" key="5">
    <source>
        <dbReference type="Google" id="ProtNLM"/>
    </source>
</evidence>
<comment type="caution">
    <text evidence="3">The sequence shown here is derived from an EMBL/GenBank/DDBJ whole genome shotgun (WGS) entry which is preliminary data.</text>
</comment>
<sequence>MFFSVGWAVLLAAVVVPPLVVGPAFARSGALIASGLVAALGPAVLLEAATARRRSVRVAGGVVRARTWSGEREVDLRDLAIVRAWEAISRDGARTFVSLADRSGGWVVLLADGGRRQLIADAVRRHGAGYVSPWALGLLGLEPTRWYAAGGRVLGLLFVFVALLPAGMLLAAAVAQR</sequence>
<feature type="transmembrane region" description="Helical" evidence="1">
    <location>
        <begin position="153"/>
        <end position="175"/>
    </location>
</feature>
<dbReference type="EMBL" id="BMUB01000002">
    <property type="protein sequence ID" value="GGU63176.1"/>
    <property type="molecule type" value="Genomic_DNA"/>
</dbReference>
<dbReference type="AlphaFoldDB" id="A0A1E7N500"/>
<dbReference type="KEGG" id="kau:B6264_20235"/>
<accession>A0A8H9LJK0</accession>